<feature type="compositionally biased region" description="Basic and acidic residues" evidence="5">
    <location>
        <begin position="141"/>
        <end position="154"/>
    </location>
</feature>
<evidence type="ECO:0000256" key="1">
    <source>
        <dbReference type="ARBA" id="ARBA00004141"/>
    </source>
</evidence>
<feature type="region of interest" description="Disordered" evidence="5">
    <location>
        <begin position="779"/>
        <end position="834"/>
    </location>
</feature>
<feature type="region of interest" description="Disordered" evidence="5">
    <location>
        <begin position="874"/>
        <end position="955"/>
    </location>
</feature>
<dbReference type="AlphaFoldDB" id="A0A7S2BDX6"/>
<evidence type="ECO:0000256" key="2">
    <source>
        <dbReference type="ARBA" id="ARBA00022692"/>
    </source>
</evidence>
<feature type="transmembrane region" description="Helical" evidence="6">
    <location>
        <begin position="476"/>
        <end position="494"/>
    </location>
</feature>
<feature type="compositionally biased region" description="Gly residues" evidence="5">
    <location>
        <begin position="946"/>
        <end position="955"/>
    </location>
</feature>
<dbReference type="GO" id="GO:0005886">
    <property type="term" value="C:plasma membrane"/>
    <property type="evidence" value="ECO:0007669"/>
    <property type="project" value="TreeGrafter"/>
</dbReference>
<feature type="transmembrane region" description="Helical" evidence="6">
    <location>
        <begin position="385"/>
        <end position="405"/>
    </location>
</feature>
<feature type="region of interest" description="Disordered" evidence="5">
    <location>
        <begin position="139"/>
        <end position="159"/>
    </location>
</feature>
<dbReference type="InterPro" id="IPR050818">
    <property type="entry name" value="KCNH_animal-type"/>
</dbReference>
<feature type="transmembrane region" description="Helical" evidence="6">
    <location>
        <begin position="445"/>
        <end position="464"/>
    </location>
</feature>
<sequence>MATTNIMMASMGKSRKSTSTGTNQQGSGGDLGGGDLVKIQAHIRGRYQRRIMAKAKREAKELEKLEALGQLPSHRGSVMDEHDEYGNKKGLGHLMAEYAPNASSAKIHMLSPGKESEREISATKNLVKYGASTRDIVTNEEVYHEPNADESPRELDDEPEPLELAATPLDSSRTMTSKKNDARTKDIYNKAIQRSFDAKVKRSKSTVRKEVQSQVREFREILKADHCLLVPDSYIMQNWDKVTMSALFFTAIVTPFEVSFLETEAGSFLFWINQVVNLVFVADMVMQFFIPYKQSKAAGGHWVKGKRDITLHYLRTWFTIDIISILPFDELAMMGQGKEDAADSPFASLLKMVRIIRLLRLLKLFRVLKASRVYKRWEARVAIPYAYVALMKFSILLMMMGHWMACGWNLVAALQKSTMWTWRDEIAAKYQDFDPNASEREVTPHMYYAACLYWSITTITSVGYGDITPQNADEMMFCTFFLLVGSVLWAYIIGNACGIASSLDVDNIRHHQTMDALNYFMHDQLVPKEERVELRSFFNHSRELARNESYKGLIDRMSPQLKALVSKRRAAWLYKVSYFKNVSTKFIVNVTHELNASVFVPGEEIEWSNTLFSIGKGIASRKGRIFLEGGHWGDDFILETTGLKDMTPSRSLTYSEVVQLDREILFEILEDFPDELEMIRKRIMKMACARGILRAAKLIKELWFNPAVDIVAQSNGVLADSFHENSRDSFAWAPSAVRRAQSEPRRASQMMPMVSEDETANVVEDGDEASRRMSALPSVVAGPQGSLSNRIKRSDSVNSNPGLRKSVLQATAANERAKARATRKQGGGQSSAVLKKQMDRFHAEIGMMKETVAETKEGMENLEEKMDMILGLLIKDGQPGDGVGSSSPSSGPMRGKSKSSPALKQERDLNSEAANAPVPTSPLGGAGVLKKPSSKLQLAPLTKGATGAGGLLAPI</sequence>
<evidence type="ECO:0000256" key="6">
    <source>
        <dbReference type="SAM" id="Phobius"/>
    </source>
</evidence>
<keyword evidence="4 6" id="KW-0472">Membrane</keyword>
<dbReference type="InterPro" id="IPR003938">
    <property type="entry name" value="K_chnl_volt-dep_EAG/ELK/ERG"/>
</dbReference>
<name>A0A7S2BDX6_9STRA</name>
<comment type="subcellular location">
    <subcellularLocation>
        <location evidence="1">Membrane</location>
        <topology evidence="1">Multi-pass membrane protein</topology>
    </subcellularLocation>
</comment>
<dbReference type="EMBL" id="HBGT01006357">
    <property type="protein sequence ID" value="CAD9393732.1"/>
    <property type="molecule type" value="Transcribed_RNA"/>
</dbReference>
<feature type="domain" description="Ion transport" evidence="7">
    <location>
        <begin position="238"/>
        <end position="496"/>
    </location>
</feature>
<dbReference type="PRINTS" id="PR01463">
    <property type="entry name" value="EAGCHANLFMLY"/>
</dbReference>
<dbReference type="InterPro" id="IPR018490">
    <property type="entry name" value="cNMP-bd_dom_sf"/>
</dbReference>
<dbReference type="SUPFAM" id="SSF81324">
    <property type="entry name" value="Voltage-gated potassium channels"/>
    <property type="match status" value="1"/>
</dbReference>
<dbReference type="GO" id="GO:0042391">
    <property type="term" value="P:regulation of membrane potential"/>
    <property type="evidence" value="ECO:0007669"/>
    <property type="project" value="TreeGrafter"/>
</dbReference>
<feature type="compositionally biased region" description="Gly residues" evidence="5">
    <location>
        <begin position="26"/>
        <end position="35"/>
    </location>
</feature>
<evidence type="ECO:0000256" key="3">
    <source>
        <dbReference type="ARBA" id="ARBA00022989"/>
    </source>
</evidence>
<dbReference type="InterPro" id="IPR005821">
    <property type="entry name" value="Ion_trans_dom"/>
</dbReference>
<evidence type="ECO:0000256" key="4">
    <source>
        <dbReference type="ARBA" id="ARBA00023136"/>
    </source>
</evidence>
<dbReference type="Gene3D" id="1.10.287.70">
    <property type="match status" value="1"/>
</dbReference>
<gene>
    <name evidence="8" type="ORF">FPAR1323_LOCUS3461</name>
</gene>
<evidence type="ECO:0000256" key="5">
    <source>
        <dbReference type="SAM" id="MobiDB-lite"/>
    </source>
</evidence>
<organism evidence="8">
    <name type="scientific">Florenciella parvula</name>
    <dbReference type="NCBI Taxonomy" id="236787"/>
    <lineage>
        <taxon>Eukaryota</taxon>
        <taxon>Sar</taxon>
        <taxon>Stramenopiles</taxon>
        <taxon>Ochrophyta</taxon>
        <taxon>Dictyochophyceae</taxon>
        <taxon>Florenciellales</taxon>
        <taxon>Florenciella</taxon>
    </lineage>
</organism>
<dbReference type="PANTHER" id="PTHR10217:SF435">
    <property type="entry name" value="POTASSIUM VOLTAGE-GATED CHANNEL PROTEIN EAG"/>
    <property type="match status" value="1"/>
</dbReference>
<accession>A0A7S2BDX6</accession>
<dbReference type="PROSITE" id="PS50096">
    <property type="entry name" value="IQ"/>
    <property type="match status" value="1"/>
</dbReference>
<dbReference type="GO" id="GO:0005249">
    <property type="term" value="F:voltage-gated potassium channel activity"/>
    <property type="evidence" value="ECO:0007669"/>
    <property type="project" value="InterPro"/>
</dbReference>
<dbReference type="SUPFAM" id="SSF51206">
    <property type="entry name" value="cAMP-binding domain-like"/>
    <property type="match status" value="1"/>
</dbReference>
<evidence type="ECO:0000313" key="8">
    <source>
        <dbReference type="EMBL" id="CAD9393732.1"/>
    </source>
</evidence>
<reference evidence="8" key="1">
    <citation type="submission" date="2021-01" db="EMBL/GenBank/DDBJ databases">
        <authorList>
            <person name="Corre E."/>
            <person name="Pelletier E."/>
            <person name="Niang G."/>
            <person name="Scheremetjew M."/>
            <person name="Finn R."/>
            <person name="Kale V."/>
            <person name="Holt S."/>
            <person name="Cochrane G."/>
            <person name="Meng A."/>
            <person name="Brown T."/>
            <person name="Cohen L."/>
        </authorList>
    </citation>
    <scope>NUCLEOTIDE SEQUENCE</scope>
    <source>
        <strain evidence="8">RCC1693</strain>
    </source>
</reference>
<feature type="compositionally biased region" description="Low complexity" evidence="5">
    <location>
        <begin position="884"/>
        <end position="901"/>
    </location>
</feature>
<keyword evidence="2 6" id="KW-0812">Transmembrane</keyword>
<evidence type="ECO:0000259" key="7">
    <source>
        <dbReference type="Pfam" id="PF00520"/>
    </source>
</evidence>
<feature type="transmembrane region" description="Helical" evidence="6">
    <location>
        <begin position="268"/>
        <end position="290"/>
    </location>
</feature>
<feature type="region of interest" description="Disordered" evidence="5">
    <location>
        <begin position="1"/>
        <end position="35"/>
    </location>
</feature>
<keyword evidence="3 6" id="KW-1133">Transmembrane helix</keyword>
<proteinExistence type="predicted"/>
<dbReference type="Pfam" id="PF00520">
    <property type="entry name" value="Ion_trans"/>
    <property type="match status" value="1"/>
</dbReference>
<protein>
    <recommendedName>
        <fullName evidence="7">Ion transport domain-containing protein</fullName>
    </recommendedName>
</protein>
<dbReference type="PANTHER" id="PTHR10217">
    <property type="entry name" value="VOLTAGE AND LIGAND GATED POTASSIUM CHANNEL"/>
    <property type="match status" value="1"/>
</dbReference>